<proteinExistence type="predicted"/>
<sequence>MSQIQLLPHQKRFICLLTRIWASHDCVVIEGASGCGKSFSFEYMLEEYLQYGFDQALLFDGDALYDDCEYAPFKNTISDHLHNNETIVTRGIVEAAKDLPGGNTISFLFDTLFNLGKKNNLDILNEDERMILNYLKRIVRNKNTVILFDNIHQWDRRSLQLLKHIITSANTIASSFPYKVKLVMSVTTNQAGANVDLIEKITNDVPKSHKLSFPTMSLEDFSVIFQEKAQRRLPKKQLRLLYNLINGHLKILFEVARDIRFNSFDFDETQQNSVKYFQAILSKRLQEFGATGDQIANVLEYASILGKTFSCFELLVATDSSRSKLEELINDSNSLNLTEDASKNGYIKFAHSIVHEIFKSRVDSNHIDYYYRLSICLKEMKPSQYLRRARYMLAAGREEEAGTLYILEFLQQLRNFGNIPQSLILEAELHLDSKLTSYLTLMQSAYYSYSQKDYPTTLTTLDMIPSYYRTELLAERNILKLRCFSKQLASEPIVEEIARFTSCVKSEKFNGEKEVRERFIHALITANAHLREFRYARDLEEELLSSLEGRMKYDSSAEMRVYSVLRNANAIHGAEVSLCHVRKAVEYFEKLFFDNNCFVLRQYYTSLINYSAMLIINGEFMEAVRQTRKALSIEKCYPDFPFPRPQILRNNYALASFLSGKATASECVLIFEEVLGSIPQDLAERIFYASNLAIFLAISGSVTRAYRVLFNEAQKHDIDNDKEGIYQYRTETNLAIFQYLLGDKTAYENLKRITNGLDNLINGSFFKKKNQVILEIMKDETHCNPHEWLHIVHSFCHDYQGKPWDYFGLGFAFAALCDWGV</sequence>
<protein>
    <recommendedName>
        <fullName evidence="3">AAA+ ATPase domain-containing protein</fullName>
    </recommendedName>
</protein>
<evidence type="ECO:0000313" key="1">
    <source>
        <dbReference type="EMBL" id="MDJ1651018.1"/>
    </source>
</evidence>
<organism evidence="1 2">
    <name type="scientific">Gordonibacter faecis</name>
    <dbReference type="NCBI Taxonomy" id="3047475"/>
    <lineage>
        <taxon>Bacteria</taxon>
        <taxon>Bacillati</taxon>
        <taxon>Actinomycetota</taxon>
        <taxon>Coriobacteriia</taxon>
        <taxon>Eggerthellales</taxon>
        <taxon>Eggerthellaceae</taxon>
        <taxon>Gordonibacter</taxon>
    </lineage>
</organism>
<gene>
    <name evidence="1" type="ORF">QNJ86_09420</name>
</gene>
<dbReference type="EMBL" id="JASJEU010000019">
    <property type="protein sequence ID" value="MDJ1651018.1"/>
    <property type="molecule type" value="Genomic_DNA"/>
</dbReference>
<evidence type="ECO:0000313" key="2">
    <source>
        <dbReference type="Proteomes" id="UP001232750"/>
    </source>
</evidence>
<comment type="caution">
    <text evidence="1">The sequence shown here is derived from an EMBL/GenBank/DDBJ whole genome shotgun (WGS) entry which is preliminary data.</text>
</comment>
<dbReference type="SUPFAM" id="SSF52540">
    <property type="entry name" value="P-loop containing nucleoside triphosphate hydrolases"/>
    <property type="match status" value="1"/>
</dbReference>
<dbReference type="Proteomes" id="UP001232750">
    <property type="component" value="Unassembled WGS sequence"/>
</dbReference>
<evidence type="ECO:0008006" key="3">
    <source>
        <dbReference type="Google" id="ProtNLM"/>
    </source>
</evidence>
<dbReference type="InterPro" id="IPR027417">
    <property type="entry name" value="P-loop_NTPase"/>
</dbReference>
<dbReference type="RefSeq" id="WP_283832360.1">
    <property type="nucleotide sequence ID" value="NZ_JASJEU010000019.1"/>
</dbReference>
<keyword evidence="2" id="KW-1185">Reference proteome</keyword>
<name>A0ABT7DR28_9ACTN</name>
<accession>A0ABT7DR28</accession>
<reference evidence="1 2" key="1">
    <citation type="submission" date="2023-05" db="EMBL/GenBank/DDBJ databases">
        <title>Gordonibacter KGMB12511T sp. nov., isolated from faeces of healthy Korean.</title>
        <authorList>
            <person name="Kim H.S."/>
            <person name="Kim J.-S."/>
            <person name="Suh M.K."/>
            <person name="Eom M.K."/>
            <person name="Do H.E."/>
            <person name="Lee J.-S."/>
        </authorList>
    </citation>
    <scope>NUCLEOTIDE SEQUENCE [LARGE SCALE GENOMIC DNA]</scope>
    <source>
        <strain evidence="1 2">KGMB12511</strain>
    </source>
</reference>